<protein>
    <recommendedName>
        <fullName evidence="2">N-acetyltransferase domain-containing protein</fullName>
    </recommendedName>
</protein>
<accession>A0A4P9VG40</accession>
<feature type="compositionally biased region" description="Polar residues" evidence="1">
    <location>
        <begin position="1"/>
        <end position="26"/>
    </location>
</feature>
<dbReference type="GO" id="GO:0016747">
    <property type="term" value="F:acyltransferase activity, transferring groups other than amino-acyl groups"/>
    <property type="evidence" value="ECO:0007669"/>
    <property type="project" value="InterPro"/>
</dbReference>
<dbReference type="AlphaFoldDB" id="A0A4P9VG40"/>
<dbReference type="Proteomes" id="UP000257039">
    <property type="component" value="Unassembled WGS sequence"/>
</dbReference>
<dbReference type="InterPro" id="IPR016181">
    <property type="entry name" value="Acyl_CoA_acyltransferase"/>
</dbReference>
<dbReference type="InterPro" id="IPR000182">
    <property type="entry name" value="GNAT_dom"/>
</dbReference>
<feature type="domain" description="N-acetyltransferase" evidence="2">
    <location>
        <begin position="280"/>
        <end position="388"/>
    </location>
</feature>
<dbReference type="SUPFAM" id="SSF55729">
    <property type="entry name" value="Acyl-CoA N-acyltransferases (Nat)"/>
    <property type="match status" value="1"/>
</dbReference>
<evidence type="ECO:0000313" key="3">
    <source>
        <dbReference type="EMBL" id="RDH42095.1"/>
    </source>
</evidence>
<organism evidence="3 4">
    <name type="scientific">Zooshikella ganghwensis</name>
    <dbReference type="NCBI Taxonomy" id="202772"/>
    <lineage>
        <taxon>Bacteria</taxon>
        <taxon>Pseudomonadati</taxon>
        <taxon>Pseudomonadota</taxon>
        <taxon>Gammaproteobacteria</taxon>
        <taxon>Oceanospirillales</taxon>
        <taxon>Zooshikellaceae</taxon>
        <taxon>Zooshikella</taxon>
    </lineage>
</organism>
<proteinExistence type="predicted"/>
<feature type="region of interest" description="Disordered" evidence="1">
    <location>
        <begin position="1"/>
        <end position="27"/>
    </location>
</feature>
<keyword evidence="4" id="KW-1185">Reference proteome</keyword>
<evidence type="ECO:0000256" key="1">
    <source>
        <dbReference type="SAM" id="MobiDB-lite"/>
    </source>
</evidence>
<comment type="caution">
    <text evidence="3">The sequence shown here is derived from an EMBL/GenBank/DDBJ whole genome shotgun (WGS) entry which is preliminary data.</text>
</comment>
<dbReference type="PANTHER" id="PTHR41368">
    <property type="entry name" value="PROTEIN YGHO"/>
    <property type="match status" value="1"/>
</dbReference>
<dbReference type="Pfam" id="PF00583">
    <property type="entry name" value="Acetyltransf_1"/>
    <property type="match status" value="1"/>
</dbReference>
<dbReference type="PANTHER" id="PTHR41368:SF1">
    <property type="entry name" value="PROTEIN YGHO"/>
    <property type="match status" value="1"/>
</dbReference>
<dbReference type="EMBL" id="NDXW01000001">
    <property type="protein sequence ID" value="RDH42095.1"/>
    <property type="molecule type" value="Genomic_DNA"/>
</dbReference>
<dbReference type="InterPro" id="IPR039968">
    <property type="entry name" value="BcerS-like"/>
</dbReference>
<gene>
    <name evidence="3" type="ORF">B9G39_00805</name>
</gene>
<sequence length="420" mass="47762">MINTTTEALTSTSNSQVPPSSLTDSPTFVMPGQTLHAEPWSADQPLPEAFLNLPSHIYQKDSNWIPEQQAYIQQLFSTQNPFFQAGQAWLGVLPNASRLAGFYHPQQVIDGKPTAYFGFWETTEQLNANQALFEQLETWAKAQGATQLLGPINFSTFGRYRLRLSHFDTTYFPSEPWNPDYYPSLLTQLGFRPHTTYHSKFTHQLEFNAQRNEQLRSKLDQRLTPRFQLSTLDSECLHLLQDKLYPLVEHTFSHNLAYTSINPQLFKSHILQPLANRLCPYSSWLATDKKRGDVVGFVVCTPDYGPILSQGYQHQHPDRQPLTQQQLNYYQHTPLLKKPTCLIKTTGVLPSHQHRGIAAWLCLTAAHAIRQRYQGMGAALIRDDNDSAKLASLLCDGPDCETHQYGLFCKPLNPYQISPA</sequence>
<evidence type="ECO:0000259" key="2">
    <source>
        <dbReference type="Pfam" id="PF00583"/>
    </source>
</evidence>
<dbReference type="RefSeq" id="WP_094785650.1">
    <property type="nucleotide sequence ID" value="NZ_NDXW01000001.1"/>
</dbReference>
<name>A0A4P9VG40_9GAMM</name>
<evidence type="ECO:0000313" key="4">
    <source>
        <dbReference type="Proteomes" id="UP000257039"/>
    </source>
</evidence>
<reference evidence="3 4" key="1">
    <citation type="submission" date="2017-04" db="EMBL/GenBank/DDBJ databases">
        <title>Draft genome sequence of Zooshikella ganghwensis VG4 isolated from Red Sea sediments.</title>
        <authorList>
            <person name="Rehman Z."/>
            <person name="Alam I."/>
            <person name="Kamau A."/>
            <person name="Bajic V."/>
            <person name="Leiknes T."/>
        </authorList>
    </citation>
    <scope>NUCLEOTIDE SEQUENCE [LARGE SCALE GENOMIC DNA]</scope>
    <source>
        <strain evidence="3 4">VG4</strain>
    </source>
</reference>
<dbReference type="Gene3D" id="3.40.630.30">
    <property type="match status" value="1"/>
</dbReference>